<keyword evidence="2" id="KW-0808">Transferase</keyword>
<dbReference type="Pfam" id="PF03734">
    <property type="entry name" value="YkuD"/>
    <property type="match status" value="1"/>
</dbReference>
<dbReference type="GO" id="GO:0071972">
    <property type="term" value="F:peptidoglycan L,D-transpeptidase activity"/>
    <property type="evidence" value="ECO:0007669"/>
    <property type="project" value="TreeGrafter"/>
</dbReference>
<evidence type="ECO:0000256" key="1">
    <source>
        <dbReference type="ARBA" id="ARBA00004752"/>
    </source>
</evidence>
<keyword evidence="4 6" id="KW-0573">Peptidoglycan synthesis</keyword>
<evidence type="ECO:0000256" key="6">
    <source>
        <dbReference type="PROSITE-ProRule" id="PRU01373"/>
    </source>
</evidence>
<dbReference type="GO" id="GO:0018104">
    <property type="term" value="P:peptidoglycan-protein cross-linking"/>
    <property type="evidence" value="ECO:0007669"/>
    <property type="project" value="TreeGrafter"/>
</dbReference>
<dbReference type="UniPathway" id="UPA00219"/>
<dbReference type="CDD" id="cd16913">
    <property type="entry name" value="YkuD_like"/>
    <property type="match status" value="1"/>
</dbReference>
<feature type="signal peptide" evidence="7">
    <location>
        <begin position="1"/>
        <end position="32"/>
    </location>
</feature>
<feature type="active site" description="Nucleophile" evidence="6">
    <location>
        <position position="262"/>
    </location>
</feature>
<feature type="domain" description="L,D-TPase catalytic" evidence="8">
    <location>
        <begin position="164"/>
        <end position="286"/>
    </location>
</feature>
<feature type="chain" id="PRO_5038503478" description="L,D-TPase catalytic domain-containing protein" evidence="7">
    <location>
        <begin position="33"/>
        <end position="291"/>
    </location>
</feature>
<dbReference type="EMBL" id="BONU01000033">
    <property type="protein sequence ID" value="GIG75565.1"/>
    <property type="molecule type" value="Genomic_DNA"/>
</dbReference>
<gene>
    <name evidence="9" type="ORF">Pfl04_39690</name>
</gene>
<dbReference type="GO" id="GO:0005576">
    <property type="term" value="C:extracellular region"/>
    <property type="evidence" value="ECO:0007669"/>
    <property type="project" value="TreeGrafter"/>
</dbReference>
<dbReference type="InterPro" id="IPR005490">
    <property type="entry name" value="LD_TPept_cat_dom"/>
</dbReference>
<dbReference type="PANTHER" id="PTHR30582:SF30">
    <property type="entry name" value="BLR4375 PROTEIN"/>
    <property type="match status" value="1"/>
</dbReference>
<keyword evidence="3 6" id="KW-0133">Cell shape</keyword>
<evidence type="ECO:0000256" key="2">
    <source>
        <dbReference type="ARBA" id="ARBA00022679"/>
    </source>
</evidence>
<comment type="caution">
    <text evidence="9">The sequence shown here is derived from an EMBL/GenBank/DDBJ whole genome shotgun (WGS) entry which is preliminary data.</text>
</comment>
<dbReference type="InterPro" id="IPR038063">
    <property type="entry name" value="Transpep_catalytic_dom"/>
</dbReference>
<dbReference type="InterPro" id="IPR050979">
    <property type="entry name" value="LD-transpeptidase"/>
</dbReference>
<dbReference type="GO" id="GO:0071555">
    <property type="term" value="P:cell wall organization"/>
    <property type="evidence" value="ECO:0007669"/>
    <property type="project" value="UniProtKB-UniRule"/>
</dbReference>
<dbReference type="PROSITE" id="PS52029">
    <property type="entry name" value="LD_TPASE"/>
    <property type="match status" value="1"/>
</dbReference>
<dbReference type="PANTHER" id="PTHR30582">
    <property type="entry name" value="L,D-TRANSPEPTIDASE"/>
    <property type="match status" value="1"/>
</dbReference>
<dbReference type="PROSITE" id="PS51257">
    <property type="entry name" value="PROKAR_LIPOPROTEIN"/>
    <property type="match status" value="1"/>
</dbReference>
<dbReference type="GO" id="GO:0008360">
    <property type="term" value="P:regulation of cell shape"/>
    <property type="evidence" value="ECO:0007669"/>
    <property type="project" value="UniProtKB-UniRule"/>
</dbReference>
<evidence type="ECO:0000259" key="8">
    <source>
        <dbReference type="PROSITE" id="PS52029"/>
    </source>
</evidence>
<sequence>MVRFSYQRPSTGSLRRSTCLAVVALIASTGCAHRPARWVSAQPPAPQPSLAAPSAEVIPSAAAAPADLPVVTYGPAPAGFPSDPDALSTAHLAEGLHPTRKLAAYDAPGGQPRAFLAPTISGVEVTMPVVARKSGWTAVMLPSANRTIAWLPPGDGFTTVPLRDQLVVYRSTHEMRWFRDGALFRSWPVTLGVRQTPTPLGRTFILGRSSLPGAVYANTDVFALGAVPDDVNAVPAGLRGAHIGIHTWHNDRTLGKDDSDGCIRLTKSGQQLLLQELVPGTAVVVLDGPAG</sequence>
<organism evidence="9 10">
    <name type="scientific">Planosporangium flavigriseum</name>
    <dbReference type="NCBI Taxonomy" id="373681"/>
    <lineage>
        <taxon>Bacteria</taxon>
        <taxon>Bacillati</taxon>
        <taxon>Actinomycetota</taxon>
        <taxon>Actinomycetes</taxon>
        <taxon>Micromonosporales</taxon>
        <taxon>Micromonosporaceae</taxon>
        <taxon>Planosporangium</taxon>
    </lineage>
</organism>
<keyword evidence="7" id="KW-0732">Signal</keyword>
<dbReference type="Gene3D" id="2.40.440.10">
    <property type="entry name" value="L,D-transpeptidase catalytic domain-like"/>
    <property type="match status" value="1"/>
</dbReference>
<protein>
    <recommendedName>
        <fullName evidence="8">L,D-TPase catalytic domain-containing protein</fullName>
    </recommendedName>
</protein>
<dbReference type="AlphaFoldDB" id="A0A8J3LY85"/>
<dbReference type="Proteomes" id="UP000653674">
    <property type="component" value="Unassembled WGS sequence"/>
</dbReference>
<keyword evidence="10" id="KW-1185">Reference proteome</keyword>
<name>A0A8J3LY85_9ACTN</name>
<proteinExistence type="predicted"/>
<keyword evidence="5 6" id="KW-0961">Cell wall biogenesis/degradation</keyword>
<evidence type="ECO:0000256" key="3">
    <source>
        <dbReference type="ARBA" id="ARBA00022960"/>
    </source>
</evidence>
<feature type="active site" description="Proton donor/acceptor" evidence="6">
    <location>
        <position position="246"/>
    </location>
</feature>
<accession>A0A8J3LY85</accession>
<evidence type="ECO:0000256" key="4">
    <source>
        <dbReference type="ARBA" id="ARBA00022984"/>
    </source>
</evidence>
<reference evidence="9" key="1">
    <citation type="submission" date="2021-01" db="EMBL/GenBank/DDBJ databases">
        <title>Whole genome shotgun sequence of Planosporangium flavigriseum NBRC 105377.</title>
        <authorList>
            <person name="Komaki H."/>
            <person name="Tamura T."/>
        </authorList>
    </citation>
    <scope>NUCLEOTIDE SEQUENCE</scope>
    <source>
        <strain evidence="9">NBRC 105377</strain>
    </source>
</reference>
<evidence type="ECO:0000313" key="10">
    <source>
        <dbReference type="Proteomes" id="UP000653674"/>
    </source>
</evidence>
<comment type="pathway">
    <text evidence="1 6">Cell wall biogenesis; peptidoglycan biosynthesis.</text>
</comment>
<dbReference type="SUPFAM" id="SSF141523">
    <property type="entry name" value="L,D-transpeptidase catalytic domain-like"/>
    <property type="match status" value="1"/>
</dbReference>
<evidence type="ECO:0000256" key="7">
    <source>
        <dbReference type="SAM" id="SignalP"/>
    </source>
</evidence>
<dbReference type="GO" id="GO:0016740">
    <property type="term" value="F:transferase activity"/>
    <property type="evidence" value="ECO:0007669"/>
    <property type="project" value="UniProtKB-KW"/>
</dbReference>
<evidence type="ECO:0000313" key="9">
    <source>
        <dbReference type="EMBL" id="GIG75565.1"/>
    </source>
</evidence>
<evidence type="ECO:0000256" key="5">
    <source>
        <dbReference type="ARBA" id="ARBA00023316"/>
    </source>
</evidence>